<evidence type="ECO:0000256" key="1">
    <source>
        <dbReference type="SAM" id="MobiDB-lite"/>
    </source>
</evidence>
<feature type="region of interest" description="Disordered" evidence="1">
    <location>
        <begin position="138"/>
        <end position="157"/>
    </location>
</feature>
<evidence type="ECO:0000313" key="3">
    <source>
        <dbReference type="Proteomes" id="UP001597520"/>
    </source>
</evidence>
<organism evidence="2 3">
    <name type="scientific">Salibacterium lacus</name>
    <dbReference type="NCBI Taxonomy" id="1898109"/>
    <lineage>
        <taxon>Bacteria</taxon>
        <taxon>Bacillati</taxon>
        <taxon>Bacillota</taxon>
        <taxon>Bacilli</taxon>
        <taxon>Bacillales</taxon>
        <taxon>Bacillaceae</taxon>
    </lineage>
</organism>
<reference evidence="3" key="1">
    <citation type="journal article" date="2019" name="Int. J. Syst. Evol. Microbiol.">
        <title>The Global Catalogue of Microorganisms (GCM) 10K type strain sequencing project: providing services to taxonomists for standard genome sequencing and annotation.</title>
        <authorList>
            <consortium name="The Broad Institute Genomics Platform"/>
            <consortium name="The Broad Institute Genome Sequencing Center for Infectious Disease"/>
            <person name="Wu L."/>
            <person name="Ma J."/>
        </authorList>
    </citation>
    <scope>NUCLEOTIDE SEQUENCE [LARGE SCALE GENOMIC DNA]</scope>
    <source>
        <strain evidence="3">KCTC 33792</strain>
    </source>
</reference>
<dbReference type="RefSeq" id="WP_380713061.1">
    <property type="nucleotide sequence ID" value="NZ_JBHUML010000002.1"/>
</dbReference>
<evidence type="ECO:0000313" key="2">
    <source>
        <dbReference type="EMBL" id="MFD2705834.1"/>
    </source>
</evidence>
<proteinExistence type="predicted"/>
<dbReference type="EMBL" id="JBHUML010000002">
    <property type="protein sequence ID" value="MFD2705834.1"/>
    <property type="molecule type" value="Genomic_DNA"/>
</dbReference>
<name>A0ABW5T1I6_9BACI</name>
<dbReference type="Proteomes" id="UP001597520">
    <property type="component" value="Unassembled WGS sequence"/>
</dbReference>
<comment type="caution">
    <text evidence="2">The sequence shown here is derived from an EMBL/GenBank/DDBJ whole genome shotgun (WGS) entry which is preliminary data.</text>
</comment>
<feature type="compositionally biased region" description="Basic and acidic residues" evidence="1">
    <location>
        <begin position="138"/>
        <end position="149"/>
    </location>
</feature>
<protein>
    <submittedName>
        <fullName evidence="2">Uncharacterized protein</fullName>
    </submittedName>
</protein>
<keyword evidence="3" id="KW-1185">Reference proteome</keyword>
<gene>
    <name evidence="2" type="ORF">ACFSUB_10145</name>
</gene>
<sequence length="157" mass="17678">MDFVLYIAGSILFFTLVKKRRNERKELNEMNKILKSSSPDTEKISKLKSLKMSGAAFTVSSNGAAASEADILFQDFDDFFPTKNHTMMRNEMHGMNHGMRTGDPDHHGPRPGEDMIKDESHFGIDHGLGIANPEHNMPDHNHGMPDHNHPPNHMNGM</sequence>
<accession>A0ABW5T1I6</accession>